<organism evidence="2 3">
    <name type="scientific">Tulasnella calospora MUT 4182</name>
    <dbReference type="NCBI Taxonomy" id="1051891"/>
    <lineage>
        <taxon>Eukaryota</taxon>
        <taxon>Fungi</taxon>
        <taxon>Dikarya</taxon>
        <taxon>Basidiomycota</taxon>
        <taxon>Agaricomycotina</taxon>
        <taxon>Agaricomycetes</taxon>
        <taxon>Cantharellales</taxon>
        <taxon>Tulasnellaceae</taxon>
        <taxon>Tulasnella</taxon>
    </lineage>
</organism>
<name>A0A0C3QLG8_9AGAM</name>
<sequence length="709" mass="78895">MAKQPNGGWAFTDDVKDADWSRYAVYAPRIRELFNSNWDSLTRLSILAARFVLAHPPSDLQLPRPASVEFSAIGNRLTTLLELLIISQSLRKLDSDASRIHHPCLEELELTCNSSNAALVNALNVCLIKHGSRIARLEIETPFDGRVWAFIFSLSSLQTLYIAPFTEYGLGRLEEIMPIIQAQIGGAGDGSILAEDADPAIRRHELLGDTDPRVGSSHPAKRSITTAMLSPASGWVPTVGIAVFGSALSPLDVPELLEMIIGNLAAKDLVLAARVCRTWSEPALDRIWREMRSLVPLFSLVRPMTQQSDGEWEFIGDIKDVDWARYAVYAPRIREVVVRDYDREAQLSTQAMRAISAHLPSHLQLPLPATIYLLATAPDPQTLLELPLISQSLRKLGLMHLRFLTNHASPGFISYLQGVLQIASTLHHPCLEELRLCCSTSSAALTGAFSACLLKHGSRIARLVAKFPFDEQAWASIFSLPTLQTLDIAPLNVGTLRTPEEIIPMIRTLVERQPLLRSLRLDLGLTVHGDPSNSPYSRIIRDLRGLRNLETLKLHITLPLSLCESEVREMGASWQKMRILEFNTVSDWTGIRLDVAPQSDLSLLSHFVRGLPCLEELHVPFICNAPLKASQEQFPASALQTLNVGKCPAPQESQEEVVAYLASVLPRDTRIRHHSVYRTPWQHGPRPGFWDEVDRNLASIWKAAKQKGL</sequence>
<proteinExistence type="predicted"/>
<evidence type="ECO:0000259" key="1">
    <source>
        <dbReference type="Pfam" id="PF12937"/>
    </source>
</evidence>
<feature type="domain" description="F-box" evidence="1">
    <location>
        <begin position="254"/>
        <end position="291"/>
    </location>
</feature>
<evidence type="ECO:0000313" key="3">
    <source>
        <dbReference type="Proteomes" id="UP000054248"/>
    </source>
</evidence>
<reference evidence="2 3" key="1">
    <citation type="submission" date="2014-04" db="EMBL/GenBank/DDBJ databases">
        <authorList>
            <consortium name="DOE Joint Genome Institute"/>
            <person name="Kuo A."/>
            <person name="Girlanda M."/>
            <person name="Perotto S."/>
            <person name="Kohler A."/>
            <person name="Nagy L.G."/>
            <person name="Floudas D."/>
            <person name="Copeland A."/>
            <person name="Barry K.W."/>
            <person name="Cichocki N."/>
            <person name="Veneault-Fourrey C."/>
            <person name="LaButti K."/>
            <person name="Lindquist E.A."/>
            <person name="Lipzen A."/>
            <person name="Lundell T."/>
            <person name="Morin E."/>
            <person name="Murat C."/>
            <person name="Sun H."/>
            <person name="Tunlid A."/>
            <person name="Henrissat B."/>
            <person name="Grigoriev I.V."/>
            <person name="Hibbett D.S."/>
            <person name="Martin F."/>
            <person name="Nordberg H.P."/>
            <person name="Cantor M.N."/>
            <person name="Hua S.X."/>
        </authorList>
    </citation>
    <scope>NUCLEOTIDE SEQUENCE [LARGE SCALE GENOMIC DNA]</scope>
    <source>
        <strain evidence="2 3">MUT 4182</strain>
    </source>
</reference>
<dbReference type="AlphaFoldDB" id="A0A0C3QLG8"/>
<dbReference type="Proteomes" id="UP000054248">
    <property type="component" value="Unassembled WGS sequence"/>
</dbReference>
<gene>
    <name evidence="2" type="ORF">M407DRAFT_22327</name>
</gene>
<protein>
    <recommendedName>
        <fullName evidence="1">F-box domain-containing protein</fullName>
    </recommendedName>
</protein>
<dbReference type="InterPro" id="IPR036047">
    <property type="entry name" value="F-box-like_dom_sf"/>
</dbReference>
<dbReference type="SUPFAM" id="SSF81383">
    <property type="entry name" value="F-box domain"/>
    <property type="match status" value="1"/>
</dbReference>
<dbReference type="OrthoDB" id="3255541at2759"/>
<dbReference type="STRING" id="1051891.A0A0C3QLG8"/>
<keyword evidence="3" id="KW-1185">Reference proteome</keyword>
<accession>A0A0C3QLG8</accession>
<dbReference type="HOGENOM" id="CLU_389428_0_0_1"/>
<dbReference type="InterPro" id="IPR032675">
    <property type="entry name" value="LRR_dom_sf"/>
</dbReference>
<evidence type="ECO:0000313" key="2">
    <source>
        <dbReference type="EMBL" id="KIO28431.1"/>
    </source>
</evidence>
<dbReference type="Pfam" id="PF12937">
    <property type="entry name" value="F-box-like"/>
    <property type="match status" value="1"/>
</dbReference>
<dbReference type="Gene3D" id="3.80.10.10">
    <property type="entry name" value="Ribonuclease Inhibitor"/>
    <property type="match status" value="1"/>
</dbReference>
<dbReference type="InterPro" id="IPR001810">
    <property type="entry name" value="F-box_dom"/>
</dbReference>
<dbReference type="EMBL" id="KN822994">
    <property type="protein sequence ID" value="KIO28431.1"/>
    <property type="molecule type" value="Genomic_DNA"/>
</dbReference>
<reference evidence="3" key="2">
    <citation type="submission" date="2015-01" db="EMBL/GenBank/DDBJ databases">
        <title>Evolutionary Origins and Diversification of the Mycorrhizal Mutualists.</title>
        <authorList>
            <consortium name="DOE Joint Genome Institute"/>
            <consortium name="Mycorrhizal Genomics Consortium"/>
            <person name="Kohler A."/>
            <person name="Kuo A."/>
            <person name="Nagy L.G."/>
            <person name="Floudas D."/>
            <person name="Copeland A."/>
            <person name="Barry K.W."/>
            <person name="Cichocki N."/>
            <person name="Veneault-Fourrey C."/>
            <person name="LaButti K."/>
            <person name="Lindquist E.A."/>
            <person name="Lipzen A."/>
            <person name="Lundell T."/>
            <person name="Morin E."/>
            <person name="Murat C."/>
            <person name="Riley R."/>
            <person name="Ohm R."/>
            <person name="Sun H."/>
            <person name="Tunlid A."/>
            <person name="Henrissat B."/>
            <person name="Grigoriev I.V."/>
            <person name="Hibbett D.S."/>
            <person name="Martin F."/>
        </authorList>
    </citation>
    <scope>NUCLEOTIDE SEQUENCE [LARGE SCALE GENOMIC DNA]</scope>
    <source>
        <strain evidence="3">MUT 4182</strain>
    </source>
</reference>
<dbReference type="Gene3D" id="1.20.1280.50">
    <property type="match status" value="1"/>
</dbReference>